<sequence length="197" mass="22297">MTLQQHMRRAAEDALRSFPEALLPDIYVISLRISHGEFSTVHELWDYPYDPYMAIGYNTESNVRQNLEGSSADPLEVRWNYACMLLEESGPAGHHPADPEGTALYLDEVKRLGLWYEPDEDAEAEQDEQDERLCAHFDDLCIDAARHLHSTGLVQKVLGREVPIILFDMFRVIEPGATQAANPPRLVPAGYLTFQQG</sequence>
<dbReference type="Proteomes" id="UP000591272">
    <property type="component" value="Unassembled WGS sequence"/>
</dbReference>
<evidence type="ECO:0000313" key="1">
    <source>
        <dbReference type="EMBL" id="NYE11482.1"/>
    </source>
</evidence>
<evidence type="ECO:0008006" key="3">
    <source>
        <dbReference type="Google" id="ProtNLM"/>
    </source>
</evidence>
<keyword evidence="2" id="KW-1185">Reference proteome</keyword>
<reference evidence="1 2" key="1">
    <citation type="submission" date="2020-07" db="EMBL/GenBank/DDBJ databases">
        <title>Sequencing the genomes of 1000 actinobacteria strains.</title>
        <authorList>
            <person name="Klenk H.-P."/>
        </authorList>
    </citation>
    <scope>NUCLEOTIDE SEQUENCE [LARGE SCALE GENOMIC DNA]</scope>
    <source>
        <strain evidence="1 2">DSM 43461</strain>
    </source>
</reference>
<accession>A0A7Y9KA72</accession>
<dbReference type="RefSeq" id="WP_179831319.1">
    <property type="nucleotide sequence ID" value="NZ_BMRD01000012.1"/>
</dbReference>
<dbReference type="EMBL" id="JACCBT010000001">
    <property type="protein sequence ID" value="NYE11482.1"/>
    <property type="molecule type" value="Genomic_DNA"/>
</dbReference>
<evidence type="ECO:0000313" key="2">
    <source>
        <dbReference type="Proteomes" id="UP000591272"/>
    </source>
</evidence>
<name>A0A7Y9KA72_9ACTN</name>
<gene>
    <name evidence="1" type="ORF">BJ999_001778</name>
</gene>
<comment type="caution">
    <text evidence="1">The sequence shown here is derived from an EMBL/GenBank/DDBJ whole genome shotgun (WGS) entry which is preliminary data.</text>
</comment>
<protein>
    <recommendedName>
        <fullName evidence="3">DUF4303 domain-containing protein</fullName>
    </recommendedName>
</protein>
<dbReference type="AlphaFoldDB" id="A0A7Y9KA72"/>
<organism evidence="1 2">
    <name type="scientific">Actinomadura citrea</name>
    <dbReference type="NCBI Taxonomy" id="46158"/>
    <lineage>
        <taxon>Bacteria</taxon>
        <taxon>Bacillati</taxon>
        <taxon>Actinomycetota</taxon>
        <taxon>Actinomycetes</taxon>
        <taxon>Streptosporangiales</taxon>
        <taxon>Thermomonosporaceae</taxon>
        <taxon>Actinomadura</taxon>
    </lineage>
</organism>
<proteinExistence type="predicted"/>